<proteinExistence type="predicted"/>
<sequence length="32" mass="3661">MWPLVRRTCCIRHRLPDHKVKECGAVSAGANR</sequence>
<evidence type="ECO:0000313" key="3">
    <source>
        <dbReference type="Proteomes" id="UP000619295"/>
    </source>
</evidence>
<dbReference type="Pfam" id="PF11575">
    <property type="entry name" value="FhuF_C"/>
    <property type="match status" value="1"/>
</dbReference>
<evidence type="ECO:0000259" key="1">
    <source>
        <dbReference type="Pfam" id="PF11575"/>
    </source>
</evidence>
<evidence type="ECO:0000313" key="2">
    <source>
        <dbReference type="EMBL" id="MBD3849126.1"/>
    </source>
</evidence>
<dbReference type="Proteomes" id="UP000619295">
    <property type="component" value="Unassembled WGS sequence"/>
</dbReference>
<reference evidence="2" key="1">
    <citation type="submission" date="2020-09" db="EMBL/GenBank/DDBJ databases">
        <title>Bosea spartocytisi sp. nov. a root nodule endophyte of Spartocytisus supranubius in the high mountain ecosystem fo the Teide National Park (Canary Islands, Spain).</title>
        <authorList>
            <person name="Pulido-Suarez L."/>
            <person name="Peix A."/>
            <person name="Igual J.M."/>
            <person name="Socas-Perez N."/>
            <person name="Velazquez E."/>
            <person name="Flores-Felix J.D."/>
            <person name="Leon-Barrios M."/>
        </authorList>
    </citation>
    <scope>NUCLEOTIDE SEQUENCE</scope>
    <source>
        <strain evidence="2">SSUT16</strain>
    </source>
</reference>
<dbReference type="AlphaFoldDB" id="A0A927ED86"/>
<organism evidence="2 3">
    <name type="scientific">Bosea spartocytisi</name>
    <dbReference type="NCBI Taxonomy" id="2773451"/>
    <lineage>
        <taxon>Bacteria</taxon>
        <taxon>Pseudomonadati</taxon>
        <taxon>Pseudomonadota</taxon>
        <taxon>Alphaproteobacteria</taxon>
        <taxon>Hyphomicrobiales</taxon>
        <taxon>Boseaceae</taxon>
        <taxon>Bosea</taxon>
    </lineage>
</organism>
<dbReference type="RefSeq" id="WP_141694512.1">
    <property type="nucleotide sequence ID" value="NZ_JACXWY010000029.1"/>
</dbReference>
<dbReference type="EMBL" id="JACXWY010000029">
    <property type="protein sequence ID" value="MBD3849126.1"/>
    <property type="molecule type" value="Genomic_DNA"/>
</dbReference>
<comment type="caution">
    <text evidence="2">The sequence shown here is derived from an EMBL/GenBank/DDBJ whole genome shotgun (WGS) entry which is preliminary data.</text>
</comment>
<accession>A0A927ED86</accession>
<feature type="domain" description="Ferric siderophore reductase C-terminal" evidence="1">
    <location>
        <begin position="6"/>
        <end position="23"/>
    </location>
</feature>
<dbReference type="InterPro" id="IPR024726">
    <property type="entry name" value="FhuF_C"/>
</dbReference>
<protein>
    <submittedName>
        <fullName evidence="2">(2Fe-2S)-binding protein</fullName>
    </submittedName>
</protein>
<keyword evidence="3" id="KW-1185">Reference proteome</keyword>
<gene>
    <name evidence="2" type="ORF">IED13_25790</name>
</gene>
<dbReference type="GO" id="GO:0051537">
    <property type="term" value="F:2 iron, 2 sulfur cluster binding"/>
    <property type="evidence" value="ECO:0007669"/>
    <property type="project" value="InterPro"/>
</dbReference>
<name>A0A927ED86_9HYPH</name>